<feature type="active site" evidence="10">
    <location>
        <position position="147"/>
    </location>
</feature>
<dbReference type="Proteomes" id="UP000230859">
    <property type="component" value="Unassembled WGS sequence"/>
</dbReference>
<dbReference type="SUPFAM" id="SSF47823">
    <property type="entry name" value="lambda integrase-like, N-terminal domain"/>
    <property type="match status" value="1"/>
</dbReference>
<dbReference type="InterPro" id="IPR010998">
    <property type="entry name" value="Integrase_recombinase_N"/>
</dbReference>
<feature type="domain" description="Tyr recombinase" evidence="11">
    <location>
        <begin position="107"/>
        <end position="289"/>
    </location>
</feature>
<dbReference type="NCBIfam" id="TIGR02225">
    <property type="entry name" value="recomb_XerD"/>
    <property type="match status" value="1"/>
</dbReference>
<evidence type="ECO:0000256" key="3">
    <source>
        <dbReference type="ARBA" id="ARBA00022490"/>
    </source>
</evidence>
<evidence type="ECO:0000259" key="12">
    <source>
        <dbReference type="PROSITE" id="PS51900"/>
    </source>
</evidence>
<dbReference type="PROSITE" id="PS51898">
    <property type="entry name" value="TYR_RECOMBINASE"/>
    <property type="match status" value="1"/>
</dbReference>
<dbReference type="InterPro" id="IPR044068">
    <property type="entry name" value="CB"/>
</dbReference>
<dbReference type="GO" id="GO:0005737">
    <property type="term" value="C:cytoplasm"/>
    <property type="evidence" value="ECO:0007669"/>
    <property type="project" value="UniProtKB-SubCell"/>
</dbReference>
<dbReference type="InterPro" id="IPR011010">
    <property type="entry name" value="DNA_brk_join_enz"/>
</dbReference>
<evidence type="ECO:0000259" key="11">
    <source>
        <dbReference type="PROSITE" id="PS51898"/>
    </source>
</evidence>
<dbReference type="PANTHER" id="PTHR30349:SF81">
    <property type="entry name" value="TYROSINE RECOMBINASE XERC"/>
    <property type="match status" value="1"/>
</dbReference>
<organism evidence="13 14">
    <name type="scientific">Candidatus Abzuiibacterium crystallinum</name>
    <dbReference type="NCBI Taxonomy" id="1974748"/>
    <lineage>
        <taxon>Bacteria</taxon>
        <taxon>Pseudomonadati</taxon>
        <taxon>Candidatus Omnitrophota</taxon>
        <taxon>Candidatus Abzuiibacterium</taxon>
    </lineage>
</organism>
<dbReference type="GO" id="GO:0007059">
    <property type="term" value="P:chromosome segregation"/>
    <property type="evidence" value="ECO:0007669"/>
    <property type="project" value="UniProtKB-UniRule"/>
</dbReference>
<name>A0A2H0LP73_9BACT</name>
<comment type="function">
    <text evidence="10">Site-specific tyrosine recombinase, which acts by catalyzing the cutting and rejoining of the recombining DNA molecules. The XerC-XerD complex is essential to convert dimers of the bacterial chromosome into monomers to permit their segregation at cell division. It also contributes to the segregational stability of plasmids.</text>
</comment>
<dbReference type="Pfam" id="PF00589">
    <property type="entry name" value="Phage_integrase"/>
    <property type="match status" value="1"/>
</dbReference>
<keyword evidence="8 10" id="KW-0233">DNA recombination</keyword>
<comment type="subcellular location">
    <subcellularLocation>
        <location evidence="1 10">Cytoplasm</location>
    </subcellularLocation>
</comment>
<dbReference type="Gene3D" id="1.10.150.130">
    <property type="match status" value="1"/>
</dbReference>
<keyword evidence="4 10" id="KW-0132">Cell division</keyword>
<dbReference type="PROSITE" id="PS51900">
    <property type="entry name" value="CB"/>
    <property type="match status" value="1"/>
</dbReference>
<feature type="active site" evidence="10">
    <location>
        <position position="171"/>
    </location>
</feature>
<sequence length="295" mass="33553">MLNDEVKIFIDYLSVERGLAENSLLAYSRDLKKYCDFLKKKKVSSFERVTRETINQFLHTEKDHGIQAVSIARELVSIKILHRFLAREKRIAQDVTSVLTLPKTWKKLPSFLTKPEMERLLKTPGTKTWAGARDRAILELLYGCGMRVSELVNLAPGDVNMEAGFLKCKGKGSKERIVPLGRMAKDALKNYLTALDRAKVPHEARLLVSLKPTELLTRQAVWSLVRAYAKKANITKRITPHTFRHSYATHLLEGGADLRVVQELLGHADISTTQIYTHVSKDRLKSVHSQYHPRG</sequence>
<dbReference type="CDD" id="cd00798">
    <property type="entry name" value="INT_XerDC_C"/>
    <property type="match status" value="1"/>
</dbReference>
<keyword evidence="6 10" id="KW-0229">DNA integration</keyword>
<dbReference type="NCBIfam" id="NF001399">
    <property type="entry name" value="PRK00283.1"/>
    <property type="match status" value="1"/>
</dbReference>
<feature type="domain" description="Core-binding (CB)" evidence="12">
    <location>
        <begin position="1"/>
        <end position="86"/>
    </location>
</feature>
<dbReference type="GO" id="GO:0051301">
    <property type="term" value="P:cell division"/>
    <property type="evidence" value="ECO:0007669"/>
    <property type="project" value="UniProtKB-KW"/>
</dbReference>
<accession>A0A2H0LP73</accession>
<keyword evidence="9 10" id="KW-0131">Cell cycle</keyword>
<comment type="similarity">
    <text evidence="2">Belongs to the 'phage' integrase family. XerD subfamily.</text>
</comment>
<dbReference type="InterPro" id="IPR011932">
    <property type="entry name" value="Recomb_XerD"/>
</dbReference>
<feature type="active site" evidence="10">
    <location>
        <position position="267"/>
    </location>
</feature>
<evidence type="ECO:0000313" key="13">
    <source>
        <dbReference type="EMBL" id="PIQ86187.1"/>
    </source>
</evidence>
<keyword evidence="5 10" id="KW-0159">Chromosome partition</keyword>
<evidence type="ECO:0000256" key="1">
    <source>
        <dbReference type="ARBA" id="ARBA00004496"/>
    </source>
</evidence>
<gene>
    <name evidence="10" type="primary">xerC</name>
    <name evidence="13" type="ORF">COV74_05795</name>
</gene>
<dbReference type="InterPro" id="IPR023009">
    <property type="entry name" value="Tyrosine_recombinase_XerC/XerD"/>
</dbReference>
<dbReference type="InterPro" id="IPR013762">
    <property type="entry name" value="Integrase-like_cat_sf"/>
</dbReference>
<evidence type="ECO:0000256" key="2">
    <source>
        <dbReference type="ARBA" id="ARBA00010450"/>
    </source>
</evidence>
<dbReference type="GO" id="GO:0009037">
    <property type="term" value="F:tyrosine-based site-specific recombinase activity"/>
    <property type="evidence" value="ECO:0007669"/>
    <property type="project" value="UniProtKB-UniRule"/>
</dbReference>
<evidence type="ECO:0000313" key="14">
    <source>
        <dbReference type="Proteomes" id="UP000230859"/>
    </source>
</evidence>
<dbReference type="PANTHER" id="PTHR30349">
    <property type="entry name" value="PHAGE INTEGRASE-RELATED"/>
    <property type="match status" value="1"/>
</dbReference>
<dbReference type="InterPro" id="IPR002104">
    <property type="entry name" value="Integrase_catalytic"/>
</dbReference>
<keyword evidence="7 10" id="KW-0238">DNA-binding</keyword>
<dbReference type="SUPFAM" id="SSF56349">
    <property type="entry name" value="DNA breaking-rejoining enzymes"/>
    <property type="match status" value="1"/>
</dbReference>
<evidence type="ECO:0000256" key="6">
    <source>
        <dbReference type="ARBA" id="ARBA00022908"/>
    </source>
</evidence>
<dbReference type="NCBIfam" id="NF040815">
    <property type="entry name" value="recomb_XerA_Arch"/>
    <property type="match status" value="1"/>
</dbReference>
<dbReference type="GO" id="GO:0006313">
    <property type="term" value="P:DNA transposition"/>
    <property type="evidence" value="ECO:0007669"/>
    <property type="project" value="UniProtKB-UniRule"/>
</dbReference>
<evidence type="ECO:0000256" key="10">
    <source>
        <dbReference type="HAMAP-Rule" id="MF_01808"/>
    </source>
</evidence>
<evidence type="ECO:0000256" key="7">
    <source>
        <dbReference type="ARBA" id="ARBA00023125"/>
    </source>
</evidence>
<comment type="subunit">
    <text evidence="10">Forms a cyclic heterotetrameric complex composed of two molecules of XerC and two molecules of XerD.</text>
</comment>
<protein>
    <recommendedName>
        <fullName evidence="10">Tyrosine recombinase XerC</fullName>
    </recommendedName>
</protein>
<feature type="active site" description="O-(3'-phospho-DNA)-tyrosine intermediate" evidence="10">
    <location>
        <position position="276"/>
    </location>
</feature>
<reference evidence="13 14" key="1">
    <citation type="submission" date="2017-09" db="EMBL/GenBank/DDBJ databases">
        <title>Depth-based differentiation of microbial function through sediment-hosted aquifers and enrichment of novel symbionts in the deep terrestrial subsurface.</title>
        <authorList>
            <person name="Probst A.J."/>
            <person name="Ladd B."/>
            <person name="Jarett J.K."/>
            <person name="Geller-Mcgrath D.E."/>
            <person name="Sieber C.M."/>
            <person name="Emerson J.B."/>
            <person name="Anantharaman K."/>
            <person name="Thomas B.C."/>
            <person name="Malmstrom R."/>
            <person name="Stieglmeier M."/>
            <person name="Klingl A."/>
            <person name="Woyke T."/>
            <person name="Ryan C.M."/>
            <person name="Banfield J.F."/>
        </authorList>
    </citation>
    <scope>NUCLEOTIDE SEQUENCE [LARGE SCALE GENOMIC DNA]</scope>
    <source>
        <strain evidence="13">CG11_big_fil_rev_8_21_14_0_20_45_26</strain>
    </source>
</reference>
<keyword evidence="3 10" id="KW-0963">Cytoplasm</keyword>
<dbReference type="InterPro" id="IPR050090">
    <property type="entry name" value="Tyrosine_recombinase_XerCD"/>
</dbReference>
<evidence type="ECO:0000256" key="4">
    <source>
        <dbReference type="ARBA" id="ARBA00022618"/>
    </source>
</evidence>
<dbReference type="GO" id="GO:0003677">
    <property type="term" value="F:DNA binding"/>
    <property type="evidence" value="ECO:0007669"/>
    <property type="project" value="UniProtKB-UniRule"/>
</dbReference>
<evidence type="ECO:0000256" key="9">
    <source>
        <dbReference type="ARBA" id="ARBA00023306"/>
    </source>
</evidence>
<dbReference type="HAMAP" id="MF_01808">
    <property type="entry name" value="Recomb_XerC_XerD"/>
    <property type="match status" value="1"/>
</dbReference>
<comment type="caution">
    <text evidence="13">The sequence shown here is derived from an EMBL/GenBank/DDBJ whole genome shotgun (WGS) entry which is preliminary data.</text>
</comment>
<proteinExistence type="inferred from homology"/>
<dbReference type="AlphaFoldDB" id="A0A2H0LP73"/>
<dbReference type="EMBL" id="PCVY01000049">
    <property type="protein sequence ID" value="PIQ86187.1"/>
    <property type="molecule type" value="Genomic_DNA"/>
</dbReference>
<dbReference type="Pfam" id="PF02899">
    <property type="entry name" value="Phage_int_SAM_1"/>
    <property type="match status" value="1"/>
</dbReference>
<dbReference type="Gene3D" id="1.10.443.10">
    <property type="entry name" value="Intergrase catalytic core"/>
    <property type="match status" value="1"/>
</dbReference>
<dbReference type="InterPro" id="IPR004107">
    <property type="entry name" value="Integrase_SAM-like_N"/>
</dbReference>
<evidence type="ECO:0000256" key="8">
    <source>
        <dbReference type="ARBA" id="ARBA00023172"/>
    </source>
</evidence>
<feature type="active site" evidence="10">
    <location>
        <position position="244"/>
    </location>
</feature>
<feature type="active site" evidence="10">
    <location>
        <position position="241"/>
    </location>
</feature>
<evidence type="ECO:0000256" key="5">
    <source>
        <dbReference type="ARBA" id="ARBA00022829"/>
    </source>
</evidence>
<comment type="similarity">
    <text evidence="10">Belongs to the 'phage' integrase family. XerC subfamily.</text>
</comment>